<sequence>TLFPSMLCSHGWRSGLSPLLDVHWPVLSLRPQVTPLLYQQDLLLTNLQQLRSRLELMEPLPHKTPEQTEPFQTSVALQPLSYQLTTDGQRFGLSLDTGGFSPEELSVRQVGRKLRVSGKTEKKQEDAKGCSSYRRQEFRQELDLPEGVKPETLSCYLGPDGKLHIQADKAPCVEEAEREVPINRSSEEKTQTEGGSSTQSHNSTQDATHTMD</sequence>
<feature type="region of interest" description="Disordered" evidence="4">
    <location>
        <begin position="170"/>
        <end position="212"/>
    </location>
</feature>
<feature type="compositionally biased region" description="Polar residues" evidence="4">
    <location>
        <begin position="192"/>
        <end position="212"/>
    </location>
</feature>
<keyword evidence="1" id="KW-0346">Stress response</keyword>
<reference evidence="6" key="2">
    <citation type="submission" date="2025-08" db="UniProtKB">
        <authorList>
            <consortium name="Ensembl"/>
        </authorList>
    </citation>
    <scope>IDENTIFICATION</scope>
</reference>
<dbReference type="GO" id="GO:0005737">
    <property type="term" value="C:cytoplasm"/>
    <property type="evidence" value="ECO:0007669"/>
    <property type="project" value="TreeGrafter"/>
</dbReference>
<dbReference type="PROSITE" id="PS01031">
    <property type="entry name" value="SHSP"/>
    <property type="match status" value="1"/>
</dbReference>
<evidence type="ECO:0000256" key="1">
    <source>
        <dbReference type="ARBA" id="ARBA00023016"/>
    </source>
</evidence>
<dbReference type="CDD" id="cd06481">
    <property type="entry name" value="ACD_HspB9_like"/>
    <property type="match status" value="1"/>
</dbReference>
<dbReference type="SUPFAM" id="SSF49764">
    <property type="entry name" value="HSP20-like chaperones"/>
    <property type="match status" value="1"/>
</dbReference>
<proteinExistence type="inferred from homology"/>
<dbReference type="GO" id="GO:0009408">
    <property type="term" value="P:response to heat"/>
    <property type="evidence" value="ECO:0007669"/>
    <property type="project" value="TreeGrafter"/>
</dbReference>
<evidence type="ECO:0000313" key="6">
    <source>
        <dbReference type="Ensembl" id="ENSSORP00005025954.1"/>
    </source>
</evidence>
<evidence type="ECO:0000256" key="4">
    <source>
        <dbReference type="SAM" id="MobiDB-lite"/>
    </source>
</evidence>
<dbReference type="Gene3D" id="2.60.40.790">
    <property type="match status" value="1"/>
</dbReference>
<evidence type="ECO:0000256" key="2">
    <source>
        <dbReference type="PROSITE-ProRule" id="PRU00285"/>
    </source>
</evidence>
<name>A0A673A9R9_9TELE</name>
<dbReference type="InterPro" id="IPR002068">
    <property type="entry name" value="A-crystallin/Hsp20_dom"/>
</dbReference>
<feature type="compositionally biased region" description="Basic and acidic residues" evidence="4">
    <location>
        <begin position="118"/>
        <end position="134"/>
    </location>
</feature>
<dbReference type="GO" id="GO:0042026">
    <property type="term" value="P:protein refolding"/>
    <property type="evidence" value="ECO:0007669"/>
    <property type="project" value="TreeGrafter"/>
</dbReference>
<dbReference type="PANTHER" id="PTHR45640">
    <property type="entry name" value="HEAT SHOCK PROTEIN HSP-12.2-RELATED"/>
    <property type="match status" value="1"/>
</dbReference>
<evidence type="ECO:0000259" key="5">
    <source>
        <dbReference type="PROSITE" id="PS01031"/>
    </source>
</evidence>
<reference evidence="6" key="3">
    <citation type="submission" date="2025-09" db="UniProtKB">
        <authorList>
            <consortium name="Ensembl"/>
        </authorList>
    </citation>
    <scope>IDENTIFICATION</scope>
</reference>
<feature type="region of interest" description="Disordered" evidence="4">
    <location>
        <begin position="111"/>
        <end position="134"/>
    </location>
</feature>
<reference evidence="6" key="1">
    <citation type="submission" date="2019-06" db="EMBL/GenBank/DDBJ databases">
        <authorList>
            <consortium name="Wellcome Sanger Institute Data Sharing"/>
        </authorList>
    </citation>
    <scope>NUCLEOTIDE SEQUENCE [LARGE SCALE GENOMIC DNA]</scope>
</reference>
<dbReference type="Proteomes" id="UP000472271">
    <property type="component" value="Chromosome 12"/>
</dbReference>
<comment type="similarity">
    <text evidence="2 3">Belongs to the small heat shock protein (HSP20) family.</text>
</comment>
<dbReference type="InParanoid" id="A0A673A9R9"/>
<protein>
    <recommendedName>
        <fullName evidence="5">SHSP domain-containing protein</fullName>
    </recommendedName>
</protein>
<dbReference type="PANTHER" id="PTHR45640:SF2">
    <property type="entry name" value="HEAT SHOCK PROTEIN BETA-11-RELATED"/>
    <property type="match status" value="1"/>
</dbReference>
<evidence type="ECO:0000256" key="3">
    <source>
        <dbReference type="RuleBase" id="RU003616"/>
    </source>
</evidence>
<dbReference type="AlphaFoldDB" id="A0A673A9R9"/>
<dbReference type="GO" id="GO:0005634">
    <property type="term" value="C:nucleus"/>
    <property type="evidence" value="ECO:0007669"/>
    <property type="project" value="TreeGrafter"/>
</dbReference>
<feature type="domain" description="SHSP" evidence="5">
    <location>
        <begin position="71"/>
        <end position="185"/>
    </location>
</feature>
<dbReference type="InterPro" id="IPR008978">
    <property type="entry name" value="HSP20-like_chaperone"/>
</dbReference>
<dbReference type="Ensembl" id="ENSSORT00005026722.1">
    <property type="protein sequence ID" value="ENSSORP00005025954.1"/>
    <property type="gene ID" value="ENSSORG00005012462.1"/>
</dbReference>
<feature type="compositionally biased region" description="Basic and acidic residues" evidence="4">
    <location>
        <begin position="178"/>
        <end position="191"/>
    </location>
</feature>
<organism evidence="6 7">
    <name type="scientific">Sphaeramia orbicularis</name>
    <name type="common">orbiculate cardinalfish</name>
    <dbReference type="NCBI Taxonomy" id="375764"/>
    <lineage>
        <taxon>Eukaryota</taxon>
        <taxon>Metazoa</taxon>
        <taxon>Chordata</taxon>
        <taxon>Craniata</taxon>
        <taxon>Vertebrata</taxon>
        <taxon>Euteleostomi</taxon>
        <taxon>Actinopterygii</taxon>
        <taxon>Neopterygii</taxon>
        <taxon>Teleostei</taxon>
        <taxon>Neoteleostei</taxon>
        <taxon>Acanthomorphata</taxon>
        <taxon>Gobiaria</taxon>
        <taxon>Kurtiformes</taxon>
        <taxon>Apogonoidei</taxon>
        <taxon>Apogonidae</taxon>
        <taxon>Apogoninae</taxon>
        <taxon>Sphaeramia</taxon>
    </lineage>
</organism>
<dbReference type="Pfam" id="PF00011">
    <property type="entry name" value="HSP20"/>
    <property type="match status" value="1"/>
</dbReference>
<accession>A0A673A9R9</accession>
<dbReference type="InterPro" id="IPR001436">
    <property type="entry name" value="Alpha-crystallin/sHSP_animal"/>
</dbReference>
<evidence type="ECO:0000313" key="7">
    <source>
        <dbReference type="Proteomes" id="UP000472271"/>
    </source>
</evidence>
<keyword evidence="7" id="KW-1185">Reference proteome</keyword>
<dbReference type="GO" id="GO:0051082">
    <property type="term" value="F:unfolded protein binding"/>
    <property type="evidence" value="ECO:0007669"/>
    <property type="project" value="TreeGrafter"/>
</dbReference>